<dbReference type="EMBL" id="JMSE01000575">
    <property type="protein sequence ID" value="KDN69025.1"/>
    <property type="molecule type" value="Genomic_DNA"/>
</dbReference>
<dbReference type="eggNOG" id="ENOG502SKMW">
    <property type="taxonomic scope" value="Eukaryota"/>
</dbReference>
<evidence type="ECO:0000313" key="2">
    <source>
        <dbReference type="EMBL" id="KDN69025.1"/>
    </source>
</evidence>
<dbReference type="PANTHER" id="PTHR38048:SF2">
    <property type="entry name" value="HEMERYTHRIN-LIKE DOMAIN-CONTAINING PROTEIN"/>
    <property type="match status" value="1"/>
</dbReference>
<dbReference type="CDD" id="cd12108">
    <property type="entry name" value="Hr-like"/>
    <property type="match status" value="1"/>
</dbReference>
<dbReference type="HOGENOM" id="CLU_066708_0_1_1"/>
<dbReference type="Proteomes" id="UP000027238">
    <property type="component" value="Unassembled WGS sequence"/>
</dbReference>
<dbReference type="AlphaFoldDB" id="A0A066XSQ9"/>
<dbReference type="OMA" id="PGLMDAN"/>
<evidence type="ECO:0000259" key="1">
    <source>
        <dbReference type="Pfam" id="PF01814"/>
    </source>
</evidence>
<dbReference type="Gene3D" id="1.20.120.520">
    <property type="entry name" value="nmb1532 protein domain like"/>
    <property type="match status" value="1"/>
</dbReference>
<evidence type="ECO:0000313" key="3">
    <source>
        <dbReference type="Proteomes" id="UP000027238"/>
    </source>
</evidence>
<proteinExistence type="predicted"/>
<reference evidence="3" key="1">
    <citation type="journal article" date="2014" name="Genome Announc.">
        <title>Draft genome sequence of Colletotrichum sublineola, a destructive pathogen of cultivated sorghum.</title>
        <authorList>
            <person name="Baroncelli R."/>
            <person name="Sanz-Martin J.M."/>
            <person name="Rech G.E."/>
            <person name="Sukno S.A."/>
            <person name="Thon M.R."/>
        </authorList>
    </citation>
    <scope>NUCLEOTIDE SEQUENCE [LARGE SCALE GENOMIC DNA]</scope>
    <source>
        <strain evidence="3">TX430BB</strain>
    </source>
</reference>
<dbReference type="STRING" id="1173701.A0A066XSQ9"/>
<comment type="caution">
    <text evidence="2">The sequence shown here is derived from an EMBL/GenBank/DDBJ whole genome shotgun (WGS) entry which is preliminary data.</text>
</comment>
<dbReference type="Pfam" id="PF01814">
    <property type="entry name" value="Hemerythrin"/>
    <property type="match status" value="1"/>
</dbReference>
<organism evidence="2 3">
    <name type="scientific">Colletotrichum sublineola</name>
    <name type="common">Sorghum anthracnose fungus</name>
    <dbReference type="NCBI Taxonomy" id="1173701"/>
    <lineage>
        <taxon>Eukaryota</taxon>
        <taxon>Fungi</taxon>
        <taxon>Dikarya</taxon>
        <taxon>Ascomycota</taxon>
        <taxon>Pezizomycotina</taxon>
        <taxon>Sordariomycetes</taxon>
        <taxon>Hypocreomycetidae</taxon>
        <taxon>Glomerellales</taxon>
        <taxon>Glomerellaceae</taxon>
        <taxon>Colletotrichum</taxon>
        <taxon>Colletotrichum graminicola species complex</taxon>
    </lineage>
</organism>
<dbReference type="OrthoDB" id="58416at2759"/>
<keyword evidence="3" id="KW-1185">Reference proteome</keyword>
<accession>A0A066XSQ9</accession>
<feature type="domain" description="Hemerythrin-like" evidence="1">
    <location>
        <begin position="37"/>
        <end position="164"/>
    </location>
</feature>
<dbReference type="InterPro" id="IPR012312">
    <property type="entry name" value="Hemerythrin-like"/>
</dbReference>
<sequence>MSQQKLWADGPFELISSTRAGSKKGIKTGGANRMAEDMTIIHNLIIRILNTVYLQCVNVEKSPSDVQDFVSYAIEWAKMVEEHHRTEEEMVFPQIEQLAGVPGLMQANVAQHEAFHKGLHAYKHYLESVQKGEEAYSGGRLKDIIDSFMPILRQHLSDEIDTLLKLGDYDRDWEAWFEKLMKELLAKSDDPNLKVSHPLYVAIVLVLIPHGARRPNRLRLQLTYLIATDDNYPTSPHEPR</sequence>
<gene>
    <name evidence="2" type="ORF">CSUB01_09362</name>
</gene>
<dbReference type="InterPro" id="IPR053206">
    <property type="entry name" value="Dimeric_xanthone_biosynth"/>
</dbReference>
<protein>
    <submittedName>
        <fullName evidence="2">Putative hemerythrin HHE cation binding domain-containing protein</fullName>
    </submittedName>
</protein>
<name>A0A066XSQ9_COLSU</name>
<dbReference type="PANTHER" id="PTHR38048">
    <property type="entry name" value="EXPRESSED PROTEIN"/>
    <property type="match status" value="1"/>
</dbReference>